<evidence type="ECO:0000256" key="2">
    <source>
        <dbReference type="ARBA" id="ARBA00022448"/>
    </source>
</evidence>
<proteinExistence type="predicted"/>
<keyword evidence="6 8" id="KW-0472">Membrane</keyword>
<feature type="region of interest" description="Disordered" evidence="7">
    <location>
        <begin position="534"/>
        <end position="554"/>
    </location>
</feature>
<feature type="transmembrane region" description="Helical" evidence="8">
    <location>
        <begin position="420"/>
        <end position="440"/>
    </location>
</feature>
<dbReference type="PANTHER" id="PTHR32468:SF0">
    <property type="entry name" value="K(+)_H(+) ANTIPORTER 1"/>
    <property type="match status" value="1"/>
</dbReference>
<dbReference type="InterPro" id="IPR006153">
    <property type="entry name" value="Cation/H_exchanger_TM"/>
</dbReference>
<sequence>MHPALQDAVLVGRSIVSRSISSTVINGDDPTQFDPSNPITLFIIQLMVITCLTLLLGWGFKYLNQPSVIAEVIAGIILGPTAMGRIPGFTEHIFPKPSISYLNLVSTIGLILFLFVVGLEVDIAVAKRNGRNSAIISLAGIALPFAIGSGIAVPIYNDFVNKEQVSFGHFLLFICVALSITAFPVLCRILTATKLLDTKVGVIVLSAGVGNDVIGWVLLALTLALSSGKGTGVTSVYILLAAVGWAILLLWPIRKAFYWAAKRSGSLDAGHPTPGIMTLTLIIVFVSAFMTGIIGVHPIFGGFLAGLIIPHEGGFAIGITERIDDLVTMLFLPIYFTLSGLNTNIGTLTDGRAWGYVIVLCVVGFVGKFGGCAVTAKWLGYTWRESGAIGMLMSCKGLVELIVLNVGLEAGIIEEKLFSMLVLVAVVLTFITTPCTLLIYPYKYHTRTNQSDSKDDDKNRAARDAFLGSSAGGAAGGREYTTRLLVVLQKLEQLASTMFITQLLEPELEVAAKIAAADPQRLDGDVAGLEHAFETAASDRETTPGRNSDADGGTAEPVHIDALKLIELTGRTLSVMQSAEKDQTLLADDALQLYRQFGRLRGMDIAPHISIVSQDSFAAVVNEFAQDLSSELIVVPWTVSGPLGTTDDNQASTSTDPAAAAPGTPFNIFASDGSPIYTHFIRNLFSRATTDIALFIDRGFGGAHVTPPGSGQHVFFPFFGGPDDRLALRLVVQLCHHAHVSASVIRITHTDISDSGSDAATLEEKNEDKLSESAKVHQAALLQNQLTIGGPKLAETQNRILSDTADNVAWNYYTTVQGSLNESALSRIVFSEIVSATPLADAIQYAEKALSAVHSERMWRPLLVVAGRGRYSAAYNHEREVSSLLGAKGLNPTVGAELRKTVGDVTAAVILASSQQMSHSSYLVCEAGQ</sequence>
<dbReference type="InterPro" id="IPR050794">
    <property type="entry name" value="CPA2_transporter"/>
</dbReference>
<evidence type="ECO:0000256" key="4">
    <source>
        <dbReference type="ARBA" id="ARBA00022989"/>
    </source>
</evidence>
<dbReference type="Gene3D" id="1.20.1530.20">
    <property type="match status" value="1"/>
</dbReference>
<evidence type="ECO:0000256" key="3">
    <source>
        <dbReference type="ARBA" id="ARBA00022692"/>
    </source>
</evidence>
<dbReference type="AlphaFoldDB" id="A0AAD3YAK3"/>
<dbReference type="GO" id="GO:0015297">
    <property type="term" value="F:antiporter activity"/>
    <property type="evidence" value="ECO:0007669"/>
    <property type="project" value="InterPro"/>
</dbReference>
<name>A0AAD3YAK3_9TREE</name>
<feature type="transmembrane region" description="Helical" evidence="8">
    <location>
        <begin position="353"/>
        <end position="376"/>
    </location>
</feature>
<keyword evidence="4 8" id="KW-1133">Transmembrane helix</keyword>
<comment type="subcellular location">
    <subcellularLocation>
        <location evidence="1">Membrane</location>
        <topology evidence="1">Multi-pass membrane protein</topology>
    </subcellularLocation>
</comment>
<gene>
    <name evidence="10" type="primary">KHA1</name>
    <name evidence="10" type="ORF">CspeluHIS016_0211610</name>
</gene>
<protein>
    <recommendedName>
        <fullName evidence="9">Cation/H+ exchanger transmembrane domain-containing protein</fullName>
    </recommendedName>
</protein>
<accession>A0AAD3YAK3</accession>
<dbReference type="PANTHER" id="PTHR32468">
    <property type="entry name" value="CATION/H + ANTIPORTER"/>
    <property type="match status" value="1"/>
</dbReference>
<dbReference type="GO" id="GO:1902600">
    <property type="term" value="P:proton transmembrane transport"/>
    <property type="evidence" value="ECO:0007669"/>
    <property type="project" value="InterPro"/>
</dbReference>
<dbReference type="GO" id="GO:0016020">
    <property type="term" value="C:membrane"/>
    <property type="evidence" value="ECO:0007669"/>
    <property type="project" value="UniProtKB-SubCell"/>
</dbReference>
<evidence type="ECO:0000256" key="5">
    <source>
        <dbReference type="ARBA" id="ARBA00023065"/>
    </source>
</evidence>
<evidence type="ECO:0000256" key="1">
    <source>
        <dbReference type="ARBA" id="ARBA00004141"/>
    </source>
</evidence>
<feature type="transmembrane region" description="Helical" evidence="8">
    <location>
        <begin position="133"/>
        <end position="155"/>
    </location>
</feature>
<comment type="caution">
    <text evidence="10">The sequence shown here is derived from an EMBL/GenBank/DDBJ whole genome shotgun (WGS) entry which is preliminary data.</text>
</comment>
<reference evidence="10" key="1">
    <citation type="journal article" date="2023" name="BMC Genomics">
        <title>Chromosome-level genome assemblies of Cutaneotrichosporon spp. (Trichosporonales, Basidiomycota) reveal imbalanced evolution between nucleotide sequences and chromosome synteny.</title>
        <authorList>
            <person name="Kobayashi Y."/>
            <person name="Kayamori A."/>
            <person name="Aoki K."/>
            <person name="Shiwa Y."/>
            <person name="Matsutani M."/>
            <person name="Fujita N."/>
            <person name="Sugita T."/>
            <person name="Iwasaki W."/>
            <person name="Tanaka N."/>
            <person name="Takashima M."/>
        </authorList>
    </citation>
    <scope>NUCLEOTIDE SEQUENCE</scope>
    <source>
        <strain evidence="10">HIS016</strain>
    </source>
</reference>
<feature type="transmembrane region" description="Helical" evidence="8">
    <location>
        <begin position="236"/>
        <end position="253"/>
    </location>
</feature>
<dbReference type="EMBL" id="BTCM01000002">
    <property type="protein sequence ID" value="GMK56105.1"/>
    <property type="molecule type" value="Genomic_DNA"/>
</dbReference>
<feature type="transmembrane region" description="Helical" evidence="8">
    <location>
        <begin position="39"/>
        <end position="60"/>
    </location>
</feature>
<keyword evidence="3 8" id="KW-0812">Transmembrane</keyword>
<feature type="transmembrane region" description="Helical" evidence="8">
    <location>
        <begin position="274"/>
        <end position="294"/>
    </location>
</feature>
<evidence type="ECO:0000259" key="9">
    <source>
        <dbReference type="Pfam" id="PF00999"/>
    </source>
</evidence>
<feature type="transmembrane region" description="Helical" evidence="8">
    <location>
        <begin position="67"/>
        <end position="86"/>
    </location>
</feature>
<feature type="domain" description="Cation/H+ exchanger transmembrane" evidence="9">
    <location>
        <begin position="53"/>
        <end position="432"/>
    </location>
</feature>
<organism evidence="10 11">
    <name type="scientific">Cutaneotrichosporon spelunceum</name>
    <dbReference type="NCBI Taxonomy" id="1672016"/>
    <lineage>
        <taxon>Eukaryota</taxon>
        <taxon>Fungi</taxon>
        <taxon>Dikarya</taxon>
        <taxon>Basidiomycota</taxon>
        <taxon>Agaricomycotina</taxon>
        <taxon>Tremellomycetes</taxon>
        <taxon>Trichosporonales</taxon>
        <taxon>Trichosporonaceae</taxon>
        <taxon>Cutaneotrichosporon</taxon>
    </lineage>
</organism>
<dbReference type="Pfam" id="PF00999">
    <property type="entry name" value="Na_H_Exchanger"/>
    <property type="match status" value="1"/>
</dbReference>
<feature type="transmembrane region" description="Helical" evidence="8">
    <location>
        <begin position="202"/>
        <end position="224"/>
    </location>
</feature>
<feature type="transmembrane region" description="Helical" evidence="8">
    <location>
        <begin position="98"/>
        <end position="121"/>
    </location>
</feature>
<evidence type="ECO:0000313" key="10">
    <source>
        <dbReference type="EMBL" id="GMK56105.1"/>
    </source>
</evidence>
<keyword evidence="11" id="KW-1185">Reference proteome</keyword>
<keyword evidence="5" id="KW-0406">Ion transport</keyword>
<feature type="compositionally biased region" description="Basic and acidic residues" evidence="7">
    <location>
        <begin position="534"/>
        <end position="543"/>
    </location>
</feature>
<reference evidence="10" key="2">
    <citation type="submission" date="2023-06" db="EMBL/GenBank/DDBJ databases">
        <authorList>
            <person name="Kobayashi Y."/>
            <person name="Kayamori A."/>
            <person name="Aoki K."/>
            <person name="Shiwa Y."/>
            <person name="Fujita N."/>
            <person name="Sugita T."/>
            <person name="Iwasaki W."/>
            <person name="Tanaka N."/>
            <person name="Takashima M."/>
        </authorList>
    </citation>
    <scope>NUCLEOTIDE SEQUENCE</scope>
    <source>
        <strain evidence="10">HIS016</strain>
    </source>
</reference>
<feature type="transmembrane region" description="Helical" evidence="8">
    <location>
        <begin position="326"/>
        <end position="347"/>
    </location>
</feature>
<feature type="transmembrane region" description="Helical" evidence="8">
    <location>
        <begin position="300"/>
        <end position="319"/>
    </location>
</feature>
<dbReference type="InterPro" id="IPR038770">
    <property type="entry name" value="Na+/solute_symporter_sf"/>
</dbReference>
<dbReference type="Proteomes" id="UP001222932">
    <property type="component" value="Unassembled WGS sequence"/>
</dbReference>
<evidence type="ECO:0000256" key="8">
    <source>
        <dbReference type="SAM" id="Phobius"/>
    </source>
</evidence>
<evidence type="ECO:0000256" key="7">
    <source>
        <dbReference type="SAM" id="MobiDB-lite"/>
    </source>
</evidence>
<evidence type="ECO:0000256" key="6">
    <source>
        <dbReference type="ARBA" id="ARBA00023136"/>
    </source>
</evidence>
<evidence type="ECO:0000313" key="11">
    <source>
        <dbReference type="Proteomes" id="UP001222932"/>
    </source>
</evidence>
<keyword evidence="2" id="KW-0813">Transport</keyword>
<feature type="transmembrane region" description="Helical" evidence="8">
    <location>
        <begin position="167"/>
        <end position="190"/>
    </location>
</feature>